<evidence type="ECO:0000313" key="1">
    <source>
        <dbReference type="EMBL" id="MBX37788.1"/>
    </source>
</evidence>
<dbReference type="EMBL" id="GGEC01057304">
    <property type="protein sequence ID" value="MBX37788.1"/>
    <property type="molecule type" value="Transcribed_RNA"/>
</dbReference>
<reference evidence="1" key="1">
    <citation type="submission" date="2018-02" db="EMBL/GenBank/DDBJ databases">
        <title>Rhizophora mucronata_Transcriptome.</title>
        <authorList>
            <person name="Meera S.P."/>
            <person name="Sreeshan A."/>
            <person name="Augustine A."/>
        </authorList>
    </citation>
    <scope>NUCLEOTIDE SEQUENCE</scope>
    <source>
        <tissue evidence="1">Leaf</tissue>
    </source>
</reference>
<accession>A0A2P2N5R5</accession>
<sequence length="13" mass="1466">MLLEHSINGSSYD</sequence>
<organism evidence="1">
    <name type="scientific">Rhizophora mucronata</name>
    <name type="common">Asiatic mangrove</name>
    <dbReference type="NCBI Taxonomy" id="61149"/>
    <lineage>
        <taxon>Eukaryota</taxon>
        <taxon>Viridiplantae</taxon>
        <taxon>Streptophyta</taxon>
        <taxon>Embryophyta</taxon>
        <taxon>Tracheophyta</taxon>
        <taxon>Spermatophyta</taxon>
        <taxon>Magnoliopsida</taxon>
        <taxon>eudicotyledons</taxon>
        <taxon>Gunneridae</taxon>
        <taxon>Pentapetalae</taxon>
        <taxon>rosids</taxon>
        <taxon>fabids</taxon>
        <taxon>Malpighiales</taxon>
        <taxon>Rhizophoraceae</taxon>
        <taxon>Rhizophora</taxon>
    </lineage>
</organism>
<name>A0A2P2N5R5_RHIMU</name>
<protein>
    <submittedName>
        <fullName evidence="1">Uncharacterized protein</fullName>
    </submittedName>
</protein>
<proteinExistence type="predicted"/>